<dbReference type="Pfam" id="PF00704">
    <property type="entry name" value="Glyco_hydro_18"/>
    <property type="match status" value="1"/>
</dbReference>
<dbReference type="RefSeq" id="WP_135254383.1">
    <property type="nucleotide sequence ID" value="NZ_CP038865.1"/>
</dbReference>
<evidence type="ECO:0000313" key="4">
    <source>
        <dbReference type="EMBL" id="TFZ41249.1"/>
    </source>
</evidence>
<gene>
    <name evidence="4" type="ORF">E4031_05190</name>
    <name evidence="3" type="ORF">E4Z98_00935</name>
</gene>
<dbReference type="PANTHER" id="PTHR46073">
    <property type="entry name" value="CHITINASE"/>
    <property type="match status" value="1"/>
</dbReference>
<dbReference type="InterPro" id="IPR011583">
    <property type="entry name" value="Chitinase_II/V-like_cat"/>
</dbReference>
<dbReference type="Gene3D" id="3.40.5.30">
    <property type="entry name" value="(Trans)glycosidases - domain 2"/>
    <property type="match status" value="1"/>
</dbReference>
<organism evidence="4 6">
    <name type="scientific">Vagococcus xieshaowenii</name>
    <dbReference type="NCBI Taxonomy" id="2562451"/>
    <lineage>
        <taxon>Bacteria</taxon>
        <taxon>Bacillati</taxon>
        <taxon>Bacillota</taxon>
        <taxon>Bacilli</taxon>
        <taxon>Lactobacillales</taxon>
        <taxon>Enterococcaceae</taxon>
        <taxon>Vagococcus</taxon>
    </lineage>
</organism>
<feature type="transmembrane region" description="Helical" evidence="1">
    <location>
        <begin position="363"/>
        <end position="384"/>
    </location>
</feature>
<evidence type="ECO:0000256" key="1">
    <source>
        <dbReference type="SAM" id="Phobius"/>
    </source>
</evidence>
<accession>A0AAJ5EEA1</accession>
<dbReference type="InterPro" id="IPR001223">
    <property type="entry name" value="Glyco_hydro18_cat"/>
</dbReference>
<feature type="transmembrane region" description="Helical" evidence="1">
    <location>
        <begin position="404"/>
        <end position="422"/>
    </location>
</feature>
<dbReference type="GO" id="GO:0005975">
    <property type="term" value="P:carbohydrate metabolic process"/>
    <property type="evidence" value="ECO:0007669"/>
    <property type="project" value="InterPro"/>
</dbReference>
<keyword evidence="4" id="KW-0378">Hydrolase</keyword>
<dbReference type="GO" id="GO:0016787">
    <property type="term" value="F:hydrolase activity"/>
    <property type="evidence" value="ECO:0007669"/>
    <property type="project" value="UniProtKB-KW"/>
</dbReference>
<dbReference type="SUPFAM" id="SSF51445">
    <property type="entry name" value="(Trans)glycosidases"/>
    <property type="match status" value="1"/>
</dbReference>
<keyword evidence="1" id="KW-0812">Transmembrane</keyword>
<dbReference type="EMBL" id="CP038865">
    <property type="protein sequence ID" value="QCA27984.1"/>
    <property type="molecule type" value="Genomic_DNA"/>
</dbReference>
<protein>
    <submittedName>
        <fullName evidence="4">Glycoside hydrolase family 18 protein</fullName>
    </submittedName>
</protein>
<name>A0AAJ5EEA1_9ENTE</name>
<keyword evidence="5" id="KW-1185">Reference proteome</keyword>
<dbReference type="Proteomes" id="UP000296883">
    <property type="component" value="Chromosome"/>
</dbReference>
<reference evidence="4 6" key="1">
    <citation type="submission" date="2019-03" db="EMBL/GenBank/DDBJ databases">
        <title>Vagococcus sp. was isolated fron gut of Carduelis flavirostris.</title>
        <authorList>
            <person name="Ge Y."/>
        </authorList>
    </citation>
    <scope>NUCLEOTIDE SEQUENCE [LARGE SCALE GENOMIC DNA]</scope>
    <source>
        <strain evidence="4 6">CF-210</strain>
    </source>
</reference>
<reference evidence="3 5" key="2">
    <citation type="journal article" date="2020" name="Int. J. Syst. Evol. Microbiol.">
        <title>Vagococcus xieshaowenii sp. nov., isolated from snow finch (Montifringilla taczanowskii) cloacal content.</title>
        <authorList>
            <person name="Ge Y."/>
            <person name="Yang J."/>
            <person name="Lai X.H."/>
            <person name="Zhang G."/>
            <person name="Jin D."/>
            <person name="Lu S."/>
            <person name="Wang B."/>
            <person name="Huang Y."/>
            <person name="Huang Y."/>
            <person name="Ren Z."/>
            <person name="Zhang X."/>
            <person name="Xu J."/>
        </authorList>
    </citation>
    <scope>NUCLEOTIDE SEQUENCE [LARGE SCALE GENOMIC DNA]</scope>
    <source>
        <strain evidence="5">personal::cf-49</strain>
        <strain evidence="3">Personal::cf-49</strain>
    </source>
</reference>
<evidence type="ECO:0000259" key="2">
    <source>
        <dbReference type="PROSITE" id="PS51910"/>
    </source>
</evidence>
<dbReference type="PROSITE" id="PS51910">
    <property type="entry name" value="GH18_2"/>
    <property type="match status" value="1"/>
</dbReference>
<dbReference type="EMBL" id="SRHU01000021">
    <property type="protein sequence ID" value="TFZ41249.1"/>
    <property type="molecule type" value="Genomic_DNA"/>
</dbReference>
<dbReference type="AlphaFoldDB" id="A0AAJ5EEA1"/>
<evidence type="ECO:0000313" key="5">
    <source>
        <dbReference type="Proteomes" id="UP000296883"/>
    </source>
</evidence>
<proteinExistence type="predicted"/>
<dbReference type="InterPro" id="IPR017853">
    <property type="entry name" value="GH"/>
</dbReference>
<dbReference type="SMART" id="SM00636">
    <property type="entry name" value="Glyco_18"/>
    <property type="match status" value="1"/>
</dbReference>
<evidence type="ECO:0000313" key="6">
    <source>
        <dbReference type="Proteomes" id="UP000297725"/>
    </source>
</evidence>
<sequence length="447" mass="49694">MDVLVNNRKRRLLSIVCLMILTFFGLIPQAAASSEKFKIIGYLPDYDTQHIDSTVNLAQFTDVNYFSVVPTGDGKLKFTDSGNPEQLKALVEKAHAKNVRVGVSIGGWNLSDNFSAATDQSTLKTFVSSIKRFANDYELDTIDIDWEYPESNEAERFETFIKTLKASLGDTYVSITVPSGVAANSQPSGHWEVHFTPEALKAADWINIMSYDAQIEGYPNHSTTELHKANLDYWNEILGGKHMDKLVSGLPFYGKAADGSVMTYRNIIKEAPTVPLEDEVTINDVTYYINNKQTVRDKTLASIKTGSGGIMVWAPTMDTERSSSTNLMKVMSDTVDKEHVMLNRANSLAAEPPNSLVAKKINWLDIISVIIGLLLLSLGIPLILGYWQKYLPQQLKGKKINKKAFAKLIGFTAVILGLLFVLMGLTPWWVPTLYVVGLIAIFIKLLK</sequence>
<dbReference type="Gene3D" id="3.20.20.80">
    <property type="entry name" value="Glycosidases"/>
    <property type="match status" value="1"/>
</dbReference>
<keyword evidence="1" id="KW-0472">Membrane</keyword>
<dbReference type="GO" id="GO:0008061">
    <property type="term" value="F:chitin binding"/>
    <property type="evidence" value="ECO:0007669"/>
    <property type="project" value="InterPro"/>
</dbReference>
<feature type="domain" description="GH18" evidence="2">
    <location>
        <begin position="37"/>
        <end position="338"/>
    </location>
</feature>
<evidence type="ECO:0000313" key="3">
    <source>
        <dbReference type="EMBL" id="QCA27984.1"/>
    </source>
</evidence>
<dbReference type="Proteomes" id="UP000297725">
    <property type="component" value="Unassembled WGS sequence"/>
</dbReference>
<keyword evidence="1" id="KW-1133">Transmembrane helix</keyword>
<dbReference type="PANTHER" id="PTHR46073:SF4">
    <property type="entry name" value="GH18 DOMAIN-CONTAINING PROTEIN"/>
    <property type="match status" value="1"/>
</dbReference>